<dbReference type="AlphaFoldDB" id="A0AAW6BMJ7"/>
<proteinExistence type="predicted"/>
<name>A0AAW6BMJ7_9GAMM</name>
<sequence length="49" mass="5781">MEQYDAVTSSHLTNKQVKEIFELPNENKKNQHTLKRIIQSRTTEVIAMH</sequence>
<evidence type="ECO:0000313" key="2">
    <source>
        <dbReference type="Proteomes" id="UP001212996"/>
    </source>
</evidence>
<gene>
    <name evidence="1" type="ORF">PH362_18535</name>
</gene>
<dbReference type="EMBL" id="JAQMFO010000031">
    <property type="protein sequence ID" value="MDB6373870.1"/>
    <property type="molecule type" value="Genomic_DNA"/>
</dbReference>
<protein>
    <submittedName>
        <fullName evidence="1">Uncharacterized protein</fullName>
    </submittedName>
</protein>
<comment type="caution">
    <text evidence="1">The sequence shown here is derived from an EMBL/GenBank/DDBJ whole genome shotgun (WGS) entry which is preliminary data.</text>
</comment>
<evidence type="ECO:0000313" key="1">
    <source>
        <dbReference type="EMBL" id="MDB6373870.1"/>
    </source>
</evidence>
<dbReference type="RefSeq" id="WP_271867249.1">
    <property type="nucleotide sequence ID" value="NZ_JAQMFO010000031.1"/>
</dbReference>
<reference evidence="1" key="1">
    <citation type="submission" date="2023-01" db="EMBL/GenBank/DDBJ databases">
        <title>Genome sequencing of Photorhabdus bodei 09-20.</title>
        <authorList>
            <person name="Kalindamar S."/>
            <person name="Kumru S."/>
        </authorList>
    </citation>
    <scope>NUCLEOTIDE SEQUENCE</scope>
    <source>
        <strain evidence="1">09-20</strain>
    </source>
</reference>
<organism evidence="1 2">
    <name type="scientific">Photorhabdus bodei</name>
    <dbReference type="NCBI Taxonomy" id="2029681"/>
    <lineage>
        <taxon>Bacteria</taxon>
        <taxon>Pseudomonadati</taxon>
        <taxon>Pseudomonadota</taxon>
        <taxon>Gammaproteobacteria</taxon>
        <taxon>Enterobacterales</taxon>
        <taxon>Morganellaceae</taxon>
        <taxon>Photorhabdus</taxon>
    </lineage>
</organism>
<dbReference type="Proteomes" id="UP001212996">
    <property type="component" value="Unassembled WGS sequence"/>
</dbReference>
<accession>A0AAW6BMJ7</accession>